<evidence type="ECO:0000313" key="2">
    <source>
        <dbReference type="EMBL" id="TFK23401.1"/>
    </source>
</evidence>
<feature type="region of interest" description="Disordered" evidence="1">
    <location>
        <begin position="1163"/>
        <end position="1318"/>
    </location>
</feature>
<dbReference type="Proteomes" id="UP000307440">
    <property type="component" value="Unassembled WGS sequence"/>
</dbReference>
<dbReference type="STRING" id="230819.A0A5C3KS48"/>
<feature type="compositionally biased region" description="Polar residues" evidence="1">
    <location>
        <begin position="1025"/>
        <end position="1036"/>
    </location>
</feature>
<evidence type="ECO:0000256" key="1">
    <source>
        <dbReference type="SAM" id="MobiDB-lite"/>
    </source>
</evidence>
<accession>A0A5C3KS48</accession>
<gene>
    <name evidence="2" type="ORF">FA15DRAFT_695085</name>
</gene>
<feature type="compositionally biased region" description="Polar residues" evidence="1">
    <location>
        <begin position="1216"/>
        <end position="1225"/>
    </location>
</feature>
<feature type="compositionally biased region" description="Basic and acidic residues" evidence="1">
    <location>
        <begin position="1199"/>
        <end position="1214"/>
    </location>
</feature>
<feature type="region of interest" description="Disordered" evidence="1">
    <location>
        <begin position="1012"/>
        <end position="1044"/>
    </location>
</feature>
<protein>
    <recommendedName>
        <fullName evidence="4">Telomere-associated protein Rif1 N-terminal domain-containing protein</fullName>
    </recommendedName>
</protein>
<dbReference type="EMBL" id="ML210219">
    <property type="protein sequence ID" value="TFK23401.1"/>
    <property type="molecule type" value="Genomic_DNA"/>
</dbReference>
<proteinExistence type="predicted"/>
<evidence type="ECO:0000313" key="3">
    <source>
        <dbReference type="Proteomes" id="UP000307440"/>
    </source>
</evidence>
<dbReference type="SUPFAM" id="SSF48371">
    <property type="entry name" value="ARM repeat"/>
    <property type="match status" value="1"/>
</dbReference>
<dbReference type="OrthoDB" id="3259617at2759"/>
<name>A0A5C3KS48_COPMA</name>
<feature type="compositionally biased region" description="Basic and acidic residues" evidence="1">
    <location>
        <begin position="1169"/>
        <end position="1186"/>
    </location>
</feature>
<organism evidence="2 3">
    <name type="scientific">Coprinopsis marcescibilis</name>
    <name type="common">Agaric fungus</name>
    <name type="synonym">Psathyrella marcescibilis</name>
    <dbReference type="NCBI Taxonomy" id="230819"/>
    <lineage>
        <taxon>Eukaryota</taxon>
        <taxon>Fungi</taxon>
        <taxon>Dikarya</taxon>
        <taxon>Basidiomycota</taxon>
        <taxon>Agaricomycotina</taxon>
        <taxon>Agaricomycetes</taxon>
        <taxon>Agaricomycetidae</taxon>
        <taxon>Agaricales</taxon>
        <taxon>Agaricineae</taxon>
        <taxon>Psathyrellaceae</taxon>
        <taxon>Coprinopsis</taxon>
    </lineage>
</organism>
<evidence type="ECO:0008006" key="4">
    <source>
        <dbReference type="Google" id="ProtNLM"/>
    </source>
</evidence>
<dbReference type="InterPro" id="IPR016024">
    <property type="entry name" value="ARM-type_fold"/>
</dbReference>
<sequence>MQQEDSDHTKDPTFLACPIDTILQSLQDNEGEGTNIHDLIEAYNTLYCRLRHHNFQSESLALEYLRTHGKDVIQCLRRDMRSGKTFRPRSEAFLDEESFINPILTEEDIENSRNSGMLCQHALRVASLFMALPYLFSVLPNKSPAKLFRHIVQMGQERLLPTWNAHITLALVFWCIQSQQLPLNVLLPRANDMVSSLEIAIIEEGCGEPAKLAAFKAVRHVLNRTPDLLQQFLKLLPPILNHLSSERMDYAIQAGYALSGFVTAKLALLGGPPAIHREISKIVHDFLEFHSSRQGAYSSISQLERLLPDIFPQSMKDEDTRGPFWTLSVLASFIVLADGTLFFRPKSLKLVIKALRHSSKHPNRSILFLHTEVWKSMIWCLSRVFEPAGWDGEKSLDKQRDKFDKAFQVLTQENGQGVGACLVAAVLCNHQAGNNDTKFVEQNVSKAVHIVKKLVQDATLVSEALQLLERLMSAIGSSAGTVAPLETSDFFPKFLVDGTLLTAGQQQLTHSRFTHIRPLTEAEINAHWNELVNAWAKVADASLSNLSPTTLGTLGDIWQALLLSQTQLTQGHHSLTSTTPLTSYITRFILPEPDVSLQESRLSLVKKLWKVLTNSFNDSWLPTQAEVVLASILNVQFDLLVDKVKKNWSELCASLIEVGATTLLGVLHSRTSESQEDEPAQLEVTRQLWMVLGRQQKRALDAEGHHWTGFVSFLTIPFRNSNATNPWLMNETEQEMWKAVFKVMIASGAKEGVATEHVLSHFLQHVPEAKQNLLFHAPHCLEFLLKCIMDLPTSSERPFLALKDFFNEVMSHLYDLGHESSTAIGLNIFSLLQGQLKYIAHDDLLPLVEAFQSSVAVWLEDPKDRIPLDTYTNLVGDIYSRVIETLATTEISLSTLERLQPFLVSVFGKDGGTNKGREAFYDFWKKACRNKAELEQECPLGILACLKACRDTFGDSLGDDISIGTLSPSTIISDSQSPVTKEMHRSTDTGFSQFSDLGALVGYGYQLTASSSRNLSRKHSKNMERTPSQSRSTTPKGSEPQGRPQALRDILDYESTGDVNLGTGSMGSLGALSKRLFDETGNEDRDESGLMSPKFDEDAGSEPPRKRRRASGDLDRNFGTFSQAIASPLPASSPPLEDDYDSWEAGISMEDLRAIQEGLQDVRSSSIGGDEKSAMENTKKPQKHDSDDDVYSLNAHAAADGDKHLKTQEQDPFSKESVSNHSQYRTTRHLSFSGRMNRGTAHDRTSRRRPASQVVINVEDAPILDPTITSSGFPLRSRLRDRSRTAPPLDVRVRSPSPDSAPTPAEGKIRTSVPHAQPLRRHYTSSAQLDALRDAYVSVAEAEGVSQIPVEDLMQARRLANQISQALDEQMYRKLGKQG</sequence>
<feature type="region of interest" description="Disordered" evidence="1">
    <location>
        <begin position="1080"/>
        <end position="1116"/>
    </location>
</feature>
<reference evidence="2 3" key="1">
    <citation type="journal article" date="2019" name="Nat. Ecol. Evol.">
        <title>Megaphylogeny resolves global patterns of mushroom evolution.</title>
        <authorList>
            <person name="Varga T."/>
            <person name="Krizsan K."/>
            <person name="Foldi C."/>
            <person name="Dima B."/>
            <person name="Sanchez-Garcia M."/>
            <person name="Sanchez-Ramirez S."/>
            <person name="Szollosi G.J."/>
            <person name="Szarkandi J.G."/>
            <person name="Papp V."/>
            <person name="Albert L."/>
            <person name="Andreopoulos W."/>
            <person name="Angelini C."/>
            <person name="Antonin V."/>
            <person name="Barry K.W."/>
            <person name="Bougher N.L."/>
            <person name="Buchanan P."/>
            <person name="Buyck B."/>
            <person name="Bense V."/>
            <person name="Catcheside P."/>
            <person name="Chovatia M."/>
            <person name="Cooper J."/>
            <person name="Damon W."/>
            <person name="Desjardin D."/>
            <person name="Finy P."/>
            <person name="Geml J."/>
            <person name="Haridas S."/>
            <person name="Hughes K."/>
            <person name="Justo A."/>
            <person name="Karasinski D."/>
            <person name="Kautmanova I."/>
            <person name="Kiss B."/>
            <person name="Kocsube S."/>
            <person name="Kotiranta H."/>
            <person name="LaButti K.M."/>
            <person name="Lechner B.E."/>
            <person name="Liimatainen K."/>
            <person name="Lipzen A."/>
            <person name="Lukacs Z."/>
            <person name="Mihaltcheva S."/>
            <person name="Morgado L.N."/>
            <person name="Niskanen T."/>
            <person name="Noordeloos M.E."/>
            <person name="Ohm R.A."/>
            <person name="Ortiz-Santana B."/>
            <person name="Ovrebo C."/>
            <person name="Racz N."/>
            <person name="Riley R."/>
            <person name="Savchenko A."/>
            <person name="Shiryaev A."/>
            <person name="Soop K."/>
            <person name="Spirin V."/>
            <person name="Szebenyi C."/>
            <person name="Tomsovsky M."/>
            <person name="Tulloss R.E."/>
            <person name="Uehling J."/>
            <person name="Grigoriev I.V."/>
            <person name="Vagvolgyi C."/>
            <person name="Papp T."/>
            <person name="Martin F.M."/>
            <person name="Miettinen O."/>
            <person name="Hibbett D.S."/>
            <person name="Nagy L.G."/>
        </authorList>
    </citation>
    <scope>NUCLEOTIDE SEQUENCE [LARGE SCALE GENOMIC DNA]</scope>
    <source>
        <strain evidence="2 3">CBS 121175</strain>
    </source>
</reference>
<keyword evidence="3" id="KW-1185">Reference proteome</keyword>